<accession>A0A8J4FB21</accession>
<organism evidence="2 3">
    <name type="scientific">Volvox africanus</name>
    <dbReference type="NCBI Taxonomy" id="51714"/>
    <lineage>
        <taxon>Eukaryota</taxon>
        <taxon>Viridiplantae</taxon>
        <taxon>Chlorophyta</taxon>
        <taxon>core chlorophytes</taxon>
        <taxon>Chlorophyceae</taxon>
        <taxon>CS clade</taxon>
        <taxon>Chlamydomonadales</taxon>
        <taxon>Volvocaceae</taxon>
        <taxon>Volvox</taxon>
    </lineage>
</organism>
<dbReference type="EMBL" id="BNCO01000104">
    <property type="protein sequence ID" value="GIL67785.1"/>
    <property type="molecule type" value="Genomic_DNA"/>
</dbReference>
<feature type="compositionally biased region" description="Low complexity" evidence="1">
    <location>
        <begin position="590"/>
        <end position="608"/>
    </location>
</feature>
<evidence type="ECO:0000256" key="1">
    <source>
        <dbReference type="SAM" id="MobiDB-lite"/>
    </source>
</evidence>
<feature type="region of interest" description="Disordered" evidence="1">
    <location>
        <begin position="80"/>
        <end position="102"/>
    </location>
</feature>
<evidence type="ECO:0000313" key="2">
    <source>
        <dbReference type="EMBL" id="GIL67785.1"/>
    </source>
</evidence>
<feature type="region of interest" description="Disordered" evidence="1">
    <location>
        <begin position="581"/>
        <end position="621"/>
    </location>
</feature>
<dbReference type="AlphaFoldDB" id="A0A8J4FB21"/>
<reference evidence="2" key="1">
    <citation type="journal article" date="2021" name="Proc. Natl. Acad. Sci. U.S.A.">
        <title>Three genomes in the algal genus Volvox reveal the fate of a haploid sex-determining region after a transition to homothallism.</title>
        <authorList>
            <person name="Yamamoto K."/>
            <person name="Hamaji T."/>
            <person name="Kawai-Toyooka H."/>
            <person name="Matsuzaki R."/>
            <person name="Takahashi F."/>
            <person name="Nishimura Y."/>
            <person name="Kawachi M."/>
            <person name="Noguchi H."/>
            <person name="Minakuchi Y."/>
            <person name="Umen J.G."/>
            <person name="Toyoda A."/>
            <person name="Nozaki H."/>
        </authorList>
    </citation>
    <scope>NUCLEOTIDE SEQUENCE</scope>
    <source>
        <strain evidence="2">NIES-3780</strain>
    </source>
</reference>
<protein>
    <recommendedName>
        <fullName evidence="4">Adhesin domain-containing protein</fullName>
    </recommendedName>
</protein>
<keyword evidence="3" id="KW-1185">Reference proteome</keyword>
<proteinExistence type="predicted"/>
<dbReference type="PANTHER" id="PTHR34094:SF1">
    <property type="entry name" value="PROTEIN FAM185A"/>
    <property type="match status" value="1"/>
</dbReference>
<dbReference type="PANTHER" id="PTHR34094">
    <property type="match status" value="1"/>
</dbReference>
<feature type="compositionally biased region" description="Low complexity" evidence="1">
    <location>
        <begin position="81"/>
        <end position="94"/>
    </location>
</feature>
<feature type="compositionally biased region" description="Gly residues" evidence="1">
    <location>
        <begin position="435"/>
        <end position="446"/>
    </location>
</feature>
<evidence type="ECO:0008006" key="4">
    <source>
        <dbReference type="Google" id="ProtNLM"/>
    </source>
</evidence>
<gene>
    <name evidence="2" type="ORF">Vafri_21063</name>
</gene>
<evidence type="ECO:0000313" key="3">
    <source>
        <dbReference type="Proteomes" id="UP000747399"/>
    </source>
</evidence>
<comment type="caution">
    <text evidence="2">The sequence shown here is derived from an EMBL/GenBank/DDBJ whole genome shotgun (WGS) entry which is preliminary data.</text>
</comment>
<feature type="non-terminal residue" evidence="2">
    <location>
        <position position="621"/>
    </location>
</feature>
<feature type="region of interest" description="Disordered" evidence="1">
    <location>
        <begin position="414"/>
        <end position="478"/>
    </location>
</feature>
<dbReference type="Proteomes" id="UP000747399">
    <property type="component" value="Unassembled WGS sequence"/>
</dbReference>
<name>A0A8J4FB21_9CHLO</name>
<sequence>MRTVLRCTAALIPSYERAAAATVAISPTPPIIPLPLLLYAPMSPRSFQRLSAVVWEVYHPLLPSSPSPSHQLTRFRPIHTSSSKLRPESSSSSSEAATAVPSQSTSVHSKFHQCVPSAEGLQSSVTEVPLVPGTFFRLAAGKSAVRVEHLAGWNDTATLQGQPAGGGSWRAVPIDTGSVISSTLASVRQVYEVRQGVDGSKSGIAAAAAAVAVTTSPSDGAPGLLQLTTPEKWISLDVRTSGSPVAVSKIVEADLRVATGGAAVTLGSVRGLQIDIDTSVSRLGGGNGHTHICADTAGSHDLVGDNCGGGGGSGTASGSGAVTASEVSGTSISIVAAGTINVRRLVGGTMNLTANLELLKTPSLPSGNVSREAVTAAAVKQGIELGAVYGGLLQISTGGGSVRVGTLDCGAARMGQPSDTSATNPAELGSVNDSGSGGVNDSGSGSGSDADADTNAFILPSTTGGGDRDVSARSSGSGGADILSHGGAVVLDGVEGDVYVDSGGGRIKVLIQAGLRSARLVSGGGPVDVALAPGVALRLLEVRGAAEVEVQTDLQHHLERVPQAQQSRAVSVRSFGGSGEGSVAIGDGGNSNTSGGNSSSGSSSGISGVWVARVVPEPEGG</sequence>